<gene>
    <name evidence="2" type="ORF">GSMUA_189880.1</name>
    <name evidence="1" type="ORF">GSMUA_189900.1</name>
</gene>
<dbReference type="EMBL" id="HG996468">
    <property type="protein sequence ID" value="CAG1851578.1"/>
    <property type="molecule type" value="Genomic_DNA"/>
</dbReference>
<evidence type="ECO:0000313" key="1">
    <source>
        <dbReference type="EMBL" id="CAG1851576.1"/>
    </source>
</evidence>
<reference evidence="1" key="1">
    <citation type="submission" date="2021-03" db="EMBL/GenBank/DDBJ databases">
        <authorList>
            <consortium name="Genoscope - CEA"/>
            <person name="William W."/>
        </authorList>
    </citation>
    <scope>NUCLEOTIDE SEQUENCE</scope>
    <source>
        <strain evidence="1">Doubled-haploid Pahang</strain>
    </source>
</reference>
<proteinExistence type="predicted"/>
<feature type="non-terminal residue" evidence="1">
    <location>
        <position position="1"/>
    </location>
</feature>
<sequence length="74" mass="8500">SPNHHQVCYYKTNAAHRTLIHSIESNTQYIHILVHATKVPVPTNFICATGIIHIPREIWSWSTHTLLCALHLLH</sequence>
<name>A0A8D7FDK1_MUSAM</name>
<evidence type="ECO:0000313" key="2">
    <source>
        <dbReference type="EMBL" id="CAG1851578.1"/>
    </source>
</evidence>
<dbReference type="AlphaFoldDB" id="A0A8D7FDK1"/>
<protein>
    <submittedName>
        <fullName evidence="1">(wild Malaysian banana) hypothetical protein</fullName>
    </submittedName>
</protein>
<accession>A0A8D7FDK1</accession>
<feature type="non-terminal residue" evidence="1">
    <location>
        <position position="74"/>
    </location>
</feature>
<organism evidence="1">
    <name type="scientific">Musa acuminata subsp. malaccensis</name>
    <name type="common">Wild banana</name>
    <name type="synonym">Musa malaccensis</name>
    <dbReference type="NCBI Taxonomy" id="214687"/>
    <lineage>
        <taxon>Eukaryota</taxon>
        <taxon>Viridiplantae</taxon>
        <taxon>Streptophyta</taxon>
        <taxon>Embryophyta</taxon>
        <taxon>Tracheophyta</taxon>
        <taxon>Spermatophyta</taxon>
        <taxon>Magnoliopsida</taxon>
        <taxon>Liliopsida</taxon>
        <taxon>Zingiberales</taxon>
        <taxon>Musaceae</taxon>
        <taxon>Musa</taxon>
    </lineage>
</organism>
<dbReference type="EMBL" id="HG996468">
    <property type="protein sequence ID" value="CAG1851576.1"/>
    <property type="molecule type" value="Genomic_DNA"/>
</dbReference>